<evidence type="ECO:0000313" key="6">
    <source>
        <dbReference type="EMBL" id="QDU34726.1"/>
    </source>
</evidence>
<dbReference type="InterPro" id="IPR011078">
    <property type="entry name" value="PyrdxlP_homeostasis"/>
</dbReference>
<dbReference type="KEGG" id="pcor:KS4_28000"/>
<evidence type="ECO:0000256" key="2">
    <source>
        <dbReference type="HAMAP-Rule" id="MF_02087"/>
    </source>
</evidence>
<feature type="domain" description="Alanine racemase N-terminal" evidence="5">
    <location>
        <begin position="97"/>
        <end position="258"/>
    </location>
</feature>
<comment type="function">
    <text evidence="2">Pyridoxal 5'-phosphate (PLP)-binding protein, which is involved in PLP homeostasis.</text>
</comment>
<dbReference type="SUPFAM" id="SSF51419">
    <property type="entry name" value="PLP-binding barrel"/>
    <property type="match status" value="1"/>
</dbReference>
<gene>
    <name evidence="6" type="ORF">KS4_28000</name>
</gene>
<evidence type="ECO:0000256" key="1">
    <source>
        <dbReference type="ARBA" id="ARBA00022898"/>
    </source>
</evidence>
<dbReference type="Proteomes" id="UP000317369">
    <property type="component" value="Chromosome"/>
</dbReference>
<dbReference type="EMBL" id="CP036425">
    <property type="protein sequence ID" value="QDU34726.1"/>
    <property type="molecule type" value="Genomic_DNA"/>
</dbReference>
<dbReference type="NCBIfam" id="TIGR00044">
    <property type="entry name" value="YggS family pyridoxal phosphate-dependent enzyme"/>
    <property type="match status" value="1"/>
</dbReference>
<dbReference type="RefSeq" id="WP_200761247.1">
    <property type="nucleotide sequence ID" value="NZ_CP036425.1"/>
</dbReference>
<keyword evidence="1 2" id="KW-0663">Pyridoxal phosphate</keyword>
<dbReference type="Pfam" id="PF01168">
    <property type="entry name" value="Ala_racemase_N"/>
    <property type="match status" value="1"/>
</dbReference>
<dbReference type="CDD" id="cd00635">
    <property type="entry name" value="PLPDE_III_YBL036c_like"/>
    <property type="match status" value="1"/>
</dbReference>
<evidence type="ECO:0000313" key="7">
    <source>
        <dbReference type="Proteomes" id="UP000317369"/>
    </source>
</evidence>
<sequence>MTTENMITPTNLRDAYDSINERIHNAAAKSGRRGSDIIMVAVTKNATPDQIRTLVEMGHADLGESRVQQLAQRAPQLNEFLARKKTLARAAPQSALGVPDNVRWHMIGHLQRNKVKQVAPLVTLIHSVDSLRLAEEVHNFAVRTDRIIDILIQVNASGEEQKFGVAAPAVSHLAEQIDTMMHLRFRGLMTMAPLSDNPEDARPTFARTADIFNDLRKDKIGGPDCNVLSMGMSKDFEIAIEEGANVVRIGTALFGSNPMPEDD</sequence>
<dbReference type="AlphaFoldDB" id="A0A517YWY5"/>
<proteinExistence type="inferred from homology"/>
<dbReference type="InterPro" id="IPR001608">
    <property type="entry name" value="Ala_racemase_N"/>
</dbReference>
<accession>A0A517YWY5</accession>
<dbReference type="PANTHER" id="PTHR10146:SF14">
    <property type="entry name" value="PYRIDOXAL PHOSPHATE HOMEOSTASIS PROTEIN"/>
    <property type="match status" value="1"/>
</dbReference>
<organism evidence="6 7">
    <name type="scientific">Poriferisphaera corsica</name>
    <dbReference type="NCBI Taxonomy" id="2528020"/>
    <lineage>
        <taxon>Bacteria</taxon>
        <taxon>Pseudomonadati</taxon>
        <taxon>Planctomycetota</taxon>
        <taxon>Phycisphaerae</taxon>
        <taxon>Phycisphaerales</taxon>
        <taxon>Phycisphaeraceae</taxon>
        <taxon>Poriferisphaera</taxon>
    </lineage>
</organism>
<name>A0A517YWY5_9BACT</name>
<dbReference type="PANTHER" id="PTHR10146">
    <property type="entry name" value="PROLINE SYNTHETASE CO-TRANSCRIBED BACTERIAL HOMOLOG PROTEIN"/>
    <property type="match status" value="1"/>
</dbReference>
<dbReference type="GO" id="GO:0030170">
    <property type="term" value="F:pyridoxal phosphate binding"/>
    <property type="evidence" value="ECO:0007669"/>
    <property type="project" value="UniProtKB-UniRule"/>
</dbReference>
<dbReference type="PROSITE" id="PS01211">
    <property type="entry name" value="UPF0001"/>
    <property type="match status" value="1"/>
</dbReference>
<dbReference type="PIRSF" id="PIRSF004848">
    <property type="entry name" value="YBL036c_PLPDEIII"/>
    <property type="match status" value="1"/>
</dbReference>
<dbReference type="InterPro" id="IPR029066">
    <property type="entry name" value="PLP-binding_barrel"/>
</dbReference>
<evidence type="ECO:0000256" key="4">
    <source>
        <dbReference type="RuleBase" id="RU004514"/>
    </source>
</evidence>
<dbReference type="Gene3D" id="3.20.20.10">
    <property type="entry name" value="Alanine racemase"/>
    <property type="match status" value="1"/>
</dbReference>
<reference evidence="6 7" key="1">
    <citation type="submission" date="2019-02" db="EMBL/GenBank/DDBJ databases">
        <title>Deep-cultivation of Planctomycetes and their phenomic and genomic characterization uncovers novel biology.</title>
        <authorList>
            <person name="Wiegand S."/>
            <person name="Jogler M."/>
            <person name="Boedeker C."/>
            <person name="Pinto D."/>
            <person name="Vollmers J."/>
            <person name="Rivas-Marin E."/>
            <person name="Kohn T."/>
            <person name="Peeters S.H."/>
            <person name="Heuer A."/>
            <person name="Rast P."/>
            <person name="Oberbeckmann S."/>
            <person name="Bunk B."/>
            <person name="Jeske O."/>
            <person name="Meyerdierks A."/>
            <person name="Storesund J.E."/>
            <person name="Kallscheuer N."/>
            <person name="Luecker S."/>
            <person name="Lage O.M."/>
            <person name="Pohl T."/>
            <person name="Merkel B.J."/>
            <person name="Hornburger P."/>
            <person name="Mueller R.-W."/>
            <person name="Bruemmer F."/>
            <person name="Labrenz M."/>
            <person name="Spormann A.M."/>
            <person name="Op den Camp H."/>
            <person name="Overmann J."/>
            <person name="Amann R."/>
            <person name="Jetten M.S.M."/>
            <person name="Mascher T."/>
            <person name="Medema M.H."/>
            <person name="Devos D.P."/>
            <person name="Kaster A.-K."/>
            <person name="Ovreas L."/>
            <person name="Rohde M."/>
            <person name="Galperin M.Y."/>
            <person name="Jogler C."/>
        </authorList>
    </citation>
    <scope>NUCLEOTIDE SEQUENCE [LARGE SCALE GENOMIC DNA]</scope>
    <source>
        <strain evidence="6 7">KS4</strain>
    </source>
</reference>
<feature type="modified residue" description="N6-(pyridoxal phosphate)lysine" evidence="2 3">
    <location>
        <position position="44"/>
    </location>
</feature>
<comment type="similarity">
    <text evidence="2 4">Belongs to the pyridoxal phosphate-binding protein YggS/PROSC family.</text>
</comment>
<evidence type="ECO:0000256" key="3">
    <source>
        <dbReference type="PIRSR" id="PIRSR004848-1"/>
    </source>
</evidence>
<dbReference type="HAMAP" id="MF_02087">
    <property type="entry name" value="PLP_homeostasis"/>
    <property type="match status" value="1"/>
</dbReference>
<protein>
    <recommendedName>
        <fullName evidence="2">Pyridoxal phosphate homeostasis protein</fullName>
        <shortName evidence="2">PLP homeostasis protein</shortName>
    </recommendedName>
</protein>
<comment type="cofactor">
    <cofactor evidence="3">
        <name>pyridoxal 5'-phosphate</name>
        <dbReference type="ChEBI" id="CHEBI:597326"/>
    </cofactor>
</comment>
<evidence type="ECO:0000259" key="5">
    <source>
        <dbReference type="Pfam" id="PF01168"/>
    </source>
</evidence>
<keyword evidence="7" id="KW-1185">Reference proteome</keyword>